<dbReference type="RefSeq" id="WP_378570822.1">
    <property type="nucleotide sequence ID" value="NZ_JBHSFQ010000001.1"/>
</dbReference>
<protein>
    <submittedName>
        <fullName evidence="2">Uncharacterized protein</fullName>
    </submittedName>
</protein>
<name>A0ABV9DNS8_9ACTN</name>
<evidence type="ECO:0000256" key="1">
    <source>
        <dbReference type="SAM" id="MobiDB-lite"/>
    </source>
</evidence>
<accession>A0ABV9DNS8</accession>
<reference evidence="3" key="1">
    <citation type="journal article" date="2019" name="Int. J. Syst. Evol. Microbiol.">
        <title>The Global Catalogue of Microorganisms (GCM) 10K type strain sequencing project: providing services to taxonomists for standard genome sequencing and annotation.</title>
        <authorList>
            <consortium name="The Broad Institute Genomics Platform"/>
            <consortium name="The Broad Institute Genome Sequencing Center for Infectious Disease"/>
            <person name="Wu L."/>
            <person name="Ma J."/>
        </authorList>
    </citation>
    <scope>NUCLEOTIDE SEQUENCE [LARGE SCALE GENOMIC DNA]</scope>
    <source>
        <strain evidence="3">XZYJ18</strain>
    </source>
</reference>
<keyword evidence="3" id="KW-1185">Reference proteome</keyword>
<organism evidence="2 3">
    <name type="scientific">Nocardiopsis mangrovi</name>
    <dbReference type="NCBI Taxonomy" id="1179818"/>
    <lineage>
        <taxon>Bacteria</taxon>
        <taxon>Bacillati</taxon>
        <taxon>Actinomycetota</taxon>
        <taxon>Actinomycetes</taxon>
        <taxon>Streptosporangiales</taxon>
        <taxon>Nocardiopsidaceae</taxon>
        <taxon>Nocardiopsis</taxon>
    </lineage>
</organism>
<evidence type="ECO:0000313" key="3">
    <source>
        <dbReference type="Proteomes" id="UP001595923"/>
    </source>
</evidence>
<proteinExistence type="predicted"/>
<evidence type="ECO:0000313" key="2">
    <source>
        <dbReference type="EMBL" id="MFC4560581.1"/>
    </source>
</evidence>
<dbReference type="EMBL" id="JBHSFQ010000001">
    <property type="protein sequence ID" value="MFC4560581.1"/>
    <property type="molecule type" value="Genomic_DNA"/>
</dbReference>
<sequence>MPTLEEIDAARTPAGGWTREQLAEWGVPWPPPKGWRKRLAAGIPEHPDAGQEGSGDASETLF</sequence>
<feature type="region of interest" description="Disordered" evidence="1">
    <location>
        <begin position="24"/>
        <end position="62"/>
    </location>
</feature>
<comment type="caution">
    <text evidence="2">The sequence shown here is derived from an EMBL/GenBank/DDBJ whole genome shotgun (WGS) entry which is preliminary data.</text>
</comment>
<gene>
    <name evidence="2" type="ORF">ACFO4E_01795</name>
</gene>
<dbReference type="Proteomes" id="UP001595923">
    <property type="component" value="Unassembled WGS sequence"/>
</dbReference>